<dbReference type="InterPro" id="IPR029016">
    <property type="entry name" value="GAF-like_dom_sf"/>
</dbReference>
<evidence type="ECO:0000259" key="7">
    <source>
        <dbReference type="Pfam" id="PF08220"/>
    </source>
</evidence>
<keyword evidence="3 5" id="KW-0346">Stress response</keyword>
<dbReference type="InterPro" id="IPR036390">
    <property type="entry name" value="WH_DNA-bd_sf"/>
</dbReference>
<evidence type="ECO:0000256" key="5">
    <source>
        <dbReference type="HAMAP-Rule" id="MF_00081"/>
    </source>
</evidence>
<keyword evidence="1 5" id="KW-0678">Repressor</keyword>
<dbReference type="Pfam" id="PF08220">
    <property type="entry name" value="HTH_DeoR"/>
    <property type="match status" value="1"/>
</dbReference>
<evidence type="ECO:0000256" key="1">
    <source>
        <dbReference type="ARBA" id="ARBA00022491"/>
    </source>
</evidence>
<dbReference type="Gene3D" id="3.30.390.60">
    <property type="entry name" value="Heat-inducible transcription repressor hrca homolog, domain 3"/>
    <property type="match status" value="1"/>
</dbReference>
<organism evidence="8 9">
    <name type="scientific">Fraserbacteria sp. (strain RBG_16_55_9)</name>
    <dbReference type="NCBI Taxonomy" id="1817864"/>
    <lineage>
        <taxon>Bacteria</taxon>
        <taxon>Candidatus Fraseribacteriota</taxon>
    </lineage>
</organism>
<protein>
    <recommendedName>
        <fullName evidence="5">Heat-inducible transcription repressor HrcA</fullName>
    </recommendedName>
</protein>
<dbReference type="PANTHER" id="PTHR34824">
    <property type="entry name" value="HEAT-INDUCIBLE TRANSCRIPTION REPRESSOR HRCA"/>
    <property type="match status" value="1"/>
</dbReference>
<gene>
    <name evidence="5" type="primary">hrcA</name>
    <name evidence="8" type="ORF">A2Z21_06545</name>
</gene>
<name>A0A1F5V1F0_FRAXR</name>
<keyword evidence="4 5" id="KW-0804">Transcription</keyword>
<feature type="domain" description="HTH deoR-type" evidence="7">
    <location>
        <begin position="16"/>
        <end position="61"/>
    </location>
</feature>
<dbReference type="AlphaFoldDB" id="A0A1F5V1F0"/>
<dbReference type="Gene3D" id="1.10.10.10">
    <property type="entry name" value="Winged helix-like DNA-binding domain superfamily/Winged helix DNA-binding domain"/>
    <property type="match status" value="1"/>
</dbReference>
<dbReference type="Proteomes" id="UP000179157">
    <property type="component" value="Unassembled WGS sequence"/>
</dbReference>
<sequence>MDNRKRLVLKTIVDHYIKTGQPVSSQTLLEDYGLTVSSATIRNDMKYLEQKGLIQKAYSSAGRVPTELGYRFFVDWLVELSELNRRDQHAIIESYRFQRQEIEELLRQTAFLLANMSGYAGFVLSPRLEETQLESIVFVKLDVENVLVVIVSELGIIEHCMIRSPLSPEELQEIGTLLNGRLRGHRLDEVRDEALRFAEGDGWYDSTLRNAFVLLKETLERRLQRRLHVEGVFNLLPRLLGEGLLLEDALEVFTLLGDADRSSLYLESLSSPQVKVNIGSENEASELHPCSLVLMGYGFSGVLGLLGPVRMDYSKAFSITSYIGNRLRTILTLSHRANILTLTREASGQ</sequence>
<dbReference type="STRING" id="1817864.A2Z21_06545"/>
<dbReference type="InterPro" id="IPR023120">
    <property type="entry name" value="WHTH_transcript_rep_HrcA_IDD"/>
</dbReference>
<dbReference type="Pfam" id="PF01628">
    <property type="entry name" value="HrcA"/>
    <property type="match status" value="1"/>
</dbReference>
<dbReference type="EMBL" id="MFGX01000015">
    <property type="protein sequence ID" value="OGF57243.1"/>
    <property type="molecule type" value="Genomic_DNA"/>
</dbReference>
<dbReference type="InterPro" id="IPR036388">
    <property type="entry name" value="WH-like_DNA-bd_sf"/>
</dbReference>
<evidence type="ECO:0000313" key="8">
    <source>
        <dbReference type="EMBL" id="OGF57243.1"/>
    </source>
</evidence>
<dbReference type="GO" id="GO:0045892">
    <property type="term" value="P:negative regulation of DNA-templated transcription"/>
    <property type="evidence" value="ECO:0007669"/>
    <property type="project" value="UniProtKB-UniRule"/>
</dbReference>
<comment type="similarity">
    <text evidence="5">Belongs to the HrcA family.</text>
</comment>
<evidence type="ECO:0000256" key="4">
    <source>
        <dbReference type="ARBA" id="ARBA00023163"/>
    </source>
</evidence>
<accession>A0A1F5V1F0</accession>
<dbReference type="GO" id="GO:0003677">
    <property type="term" value="F:DNA binding"/>
    <property type="evidence" value="ECO:0007669"/>
    <property type="project" value="InterPro"/>
</dbReference>
<evidence type="ECO:0000256" key="3">
    <source>
        <dbReference type="ARBA" id="ARBA00023016"/>
    </source>
</evidence>
<proteinExistence type="inferred from homology"/>
<evidence type="ECO:0000256" key="2">
    <source>
        <dbReference type="ARBA" id="ARBA00023015"/>
    </source>
</evidence>
<evidence type="ECO:0000259" key="6">
    <source>
        <dbReference type="Pfam" id="PF01628"/>
    </source>
</evidence>
<feature type="domain" description="Heat-inducible transcription repressor HrcA C-terminal" evidence="6">
    <location>
        <begin position="103"/>
        <end position="316"/>
    </location>
</feature>
<keyword evidence="2 5" id="KW-0805">Transcription regulation</keyword>
<dbReference type="PANTHER" id="PTHR34824:SF1">
    <property type="entry name" value="HEAT-INDUCIBLE TRANSCRIPTION REPRESSOR HRCA"/>
    <property type="match status" value="1"/>
</dbReference>
<dbReference type="PIRSF" id="PIRSF005485">
    <property type="entry name" value="HrcA"/>
    <property type="match status" value="1"/>
</dbReference>
<dbReference type="InterPro" id="IPR021153">
    <property type="entry name" value="HrcA_C"/>
</dbReference>
<dbReference type="GO" id="GO:0003700">
    <property type="term" value="F:DNA-binding transcription factor activity"/>
    <property type="evidence" value="ECO:0007669"/>
    <property type="project" value="InterPro"/>
</dbReference>
<dbReference type="SUPFAM" id="SSF46785">
    <property type="entry name" value="Winged helix' DNA-binding domain"/>
    <property type="match status" value="1"/>
</dbReference>
<comment type="function">
    <text evidence="5">Negative regulator of class I heat shock genes (grpE-dnaK-dnaJ and groELS operons). Prevents heat-shock induction of these operons.</text>
</comment>
<reference evidence="8 9" key="1">
    <citation type="journal article" date="2016" name="Nat. Commun.">
        <title>Thousands of microbial genomes shed light on interconnected biogeochemical processes in an aquifer system.</title>
        <authorList>
            <person name="Anantharaman K."/>
            <person name="Brown C.T."/>
            <person name="Hug L.A."/>
            <person name="Sharon I."/>
            <person name="Castelle C.J."/>
            <person name="Probst A.J."/>
            <person name="Thomas B.C."/>
            <person name="Singh A."/>
            <person name="Wilkins M.J."/>
            <person name="Karaoz U."/>
            <person name="Brodie E.L."/>
            <person name="Williams K.H."/>
            <person name="Hubbard S.S."/>
            <person name="Banfield J.F."/>
        </authorList>
    </citation>
    <scope>NUCLEOTIDE SEQUENCE [LARGE SCALE GENOMIC DNA]</scope>
    <source>
        <strain evidence="9">RBG_16_55_9</strain>
    </source>
</reference>
<dbReference type="InterPro" id="IPR002571">
    <property type="entry name" value="HrcA"/>
</dbReference>
<dbReference type="NCBIfam" id="TIGR00331">
    <property type="entry name" value="hrcA"/>
    <property type="match status" value="1"/>
</dbReference>
<evidence type="ECO:0000313" key="9">
    <source>
        <dbReference type="Proteomes" id="UP000179157"/>
    </source>
</evidence>
<dbReference type="InterPro" id="IPR001034">
    <property type="entry name" value="DeoR_HTH"/>
</dbReference>
<dbReference type="HAMAP" id="MF_00081">
    <property type="entry name" value="HrcA"/>
    <property type="match status" value="1"/>
</dbReference>
<dbReference type="SUPFAM" id="SSF55781">
    <property type="entry name" value="GAF domain-like"/>
    <property type="match status" value="1"/>
</dbReference>
<comment type="caution">
    <text evidence="8">The sequence shown here is derived from an EMBL/GenBank/DDBJ whole genome shotgun (WGS) entry which is preliminary data.</text>
</comment>
<dbReference type="Gene3D" id="3.30.450.40">
    <property type="match status" value="1"/>
</dbReference>